<dbReference type="Gene3D" id="3.40.50.300">
    <property type="entry name" value="P-loop containing nucleotide triphosphate hydrolases"/>
    <property type="match status" value="2"/>
</dbReference>
<comment type="caution">
    <text evidence="13">The sequence shown here is derived from an EMBL/GenBank/DDBJ whole genome shotgun (WGS) entry which is preliminary data.</text>
</comment>
<evidence type="ECO:0000256" key="2">
    <source>
        <dbReference type="ARBA" id="ARBA00004533"/>
    </source>
</evidence>
<keyword evidence="10 11" id="KW-0472">Membrane</keyword>
<evidence type="ECO:0000256" key="1">
    <source>
        <dbReference type="ARBA" id="ARBA00004202"/>
    </source>
</evidence>
<dbReference type="PANTHER" id="PTHR43790:SF7">
    <property type="entry name" value="GALACTOSE_METHYL GALACTOSIDE IMPORT ATP-BINDING PROTEIN MGLA"/>
    <property type="match status" value="1"/>
</dbReference>
<dbReference type="FunFam" id="3.40.50.300:FF:000127">
    <property type="entry name" value="Ribose import ATP-binding protein RbsA"/>
    <property type="match status" value="1"/>
</dbReference>
<evidence type="ECO:0000256" key="4">
    <source>
        <dbReference type="ARBA" id="ARBA00022475"/>
    </source>
</evidence>
<keyword evidence="3 11" id="KW-0813">Transport</keyword>
<protein>
    <recommendedName>
        <fullName evidence="11">Ribose/galactose/methyl galactoside import ATP-binding protein</fullName>
        <ecNumber evidence="11">7.5.2.11</ecNumber>
    </recommendedName>
</protein>
<dbReference type="PROSITE" id="PS00211">
    <property type="entry name" value="ABC_TRANSPORTER_1"/>
    <property type="match status" value="1"/>
</dbReference>
<dbReference type="CDD" id="cd03215">
    <property type="entry name" value="ABC_Carb_Monos_II"/>
    <property type="match status" value="1"/>
</dbReference>
<evidence type="ECO:0000256" key="9">
    <source>
        <dbReference type="ARBA" id="ARBA00022967"/>
    </source>
</evidence>
<dbReference type="OrthoDB" id="9771863at2"/>
<dbReference type="GO" id="GO:0015749">
    <property type="term" value="P:monosaccharide transmembrane transport"/>
    <property type="evidence" value="ECO:0007669"/>
    <property type="project" value="UniProtKB-ARBA"/>
</dbReference>
<dbReference type="FunFam" id="3.40.50.300:FF:000126">
    <property type="entry name" value="Galactose/methyl galactoside import ATP-binding protein MglA"/>
    <property type="match status" value="1"/>
</dbReference>
<comment type="function">
    <text evidence="11">Part of an ABC transporter complex involved in carbohydrate import. Could be involved in ribose, galactose and/or methyl galactoside import. Responsible for energy coupling to the transport system.</text>
</comment>
<evidence type="ECO:0000256" key="11">
    <source>
        <dbReference type="RuleBase" id="RU367029"/>
    </source>
</evidence>
<keyword evidence="5 11" id="KW-0762">Sugar transport</keyword>
<gene>
    <name evidence="13" type="ORF">CHK_1858</name>
</gene>
<sequence>MNDNNEEYLLEMNHITKQLPGVLALNDVSLKVKKGEVHSLLGENGAGKSTLMKILMNIYPQDKGEVVFKGEKRTRNEATIEKSLESGIAMIHQELASFPDMTIAENIFLNREPKKGIFVDEKKLNQETIELFRYIGMDVDPKKKIRSCTTSYIQMVEIARAVSLKADLIIMDEPTSAITDKETELLFNIIKKLKDDGKSIIYITHKMDEIFRIADVATVLRDGELIESRVSVAHTTEDKLISYMVGREMTQMYPEYEAQLGEVLLSVKHLSRQREFKDISFDVRAGEILGIAGMMGAGRSELVSAIFGITKPDSGEVYVKGKKMRPNDPAQSIENGMAMLTEDRKRTGLFLNMSVADNMSIPSLSEFKNGLFLSRDKIGRASTEQVRNMNVKTPSNDTPVASLSGGNQQKVLLGRWLHRNPDILIIDEPTRGIDVGAKYEIHKIICDLAKSGKAIIMISSEMPEILGVSTRVLVLSNGRLSAELVKDSDFTQETIMHYAAQKITDEIIEDKKEAMGK</sequence>
<dbReference type="GO" id="GO:0016887">
    <property type="term" value="F:ATP hydrolysis activity"/>
    <property type="evidence" value="ECO:0007669"/>
    <property type="project" value="InterPro"/>
</dbReference>
<keyword evidence="7 11" id="KW-0547">Nucleotide-binding</keyword>
<dbReference type="Pfam" id="PF00005">
    <property type="entry name" value="ABC_tran"/>
    <property type="match status" value="2"/>
</dbReference>
<evidence type="ECO:0000256" key="3">
    <source>
        <dbReference type="ARBA" id="ARBA00022448"/>
    </source>
</evidence>
<dbReference type="EMBL" id="LAYJ01000103">
    <property type="protein sequence ID" value="KKI50564.1"/>
    <property type="molecule type" value="Genomic_DNA"/>
</dbReference>
<comment type="catalytic activity">
    <reaction evidence="11">
        <text>D-galactose(out) + ATP + H2O = D-galactose(in) + ADP + phosphate + H(+)</text>
        <dbReference type="Rhea" id="RHEA:60156"/>
        <dbReference type="ChEBI" id="CHEBI:4139"/>
        <dbReference type="ChEBI" id="CHEBI:15377"/>
        <dbReference type="ChEBI" id="CHEBI:15378"/>
        <dbReference type="ChEBI" id="CHEBI:30616"/>
        <dbReference type="ChEBI" id="CHEBI:43474"/>
        <dbReference type="ChEBI" id="CHEBI:456216"/>
        <dbReference type="EC" id="7.5.2.11"/>
    </reaction>
</comment>
<name>A0A0M2NDG8_9FIRM</name>
<feature type="domain" description="ABC transporter" evidence="12">
    <location>
        <begin position="258"/>
        <end position="502"/>
    </location>
</feature>
<dbReference type="EC" id="7.5.2.11" evidence="11"/>
<dbReference type="InterPro" id="IPR017871">
    <property type="entry name" value="ABC_transporter-like_CS"/>
</dbReference>
<dbReference type="SUPFAM" id="SSF52540">
    <property type="entry name" value="P-loop containing nucleoside triphosphate hydrolases"/>
    <property type="match status" value="2"/>
</dbReference>
<evidence type="ECO:0000256" key="8">
    <source>
        <dbReference type="ARBA" id="ARBA00022840"/>
    </source>
</evidence>
<dbReference type="InterPro" id="IPR003439">
    <property type="entry name" value="ABC_transporter-like_ATP-bd"/>
</dbReference>
<dbReference type="PANTHER" id="PTHR43790">
    <property type="entry name" value="CARBOHYDRATE TRANSPORT ATP-BINDING PROTEIN MG119-RELATED"/>
    <property type="match status" value="1"/>
</dbReference>
<feature type="domain" description="ABC transporter" evidence="12">
    <location>
        <begin position="10"/>
        <end position="247"/>
    </location>
</feature>
<reference evidence="13 14" key="1">
    <citation type="submission" date="2015-04" db="EMBL/GenBank/DDBJ databases">
        <title>Draft genome sequence of bacteremic isolate Catabacter hongkongensis type strain HKU16T.</title>
        <authorList>
            <person name="Lau S.K."/>
            <person name="Teng J.L."/>
            <person name="Huang Y."/>
            <person name="Curreem S.O."/>
            <person name="Tsui S.K."/>
            <person name="Woo P.C."/>
        </authorList>
    </citation>
    <scope>NUCLEOTIDE SEQUENCE [LARGE SCALE GENOMIC DNA]</scope>
    <source>
        <strain evidence="13 14">HKU16</strain>
    </source>
</reference>
<dbReference type="AlphaFoldDB" id="A0A0M2NDG8"/>
<dbReference type="GO" id="GO:0005886">
    <property type="term" value="C:plasma membrane"/>
    <property type="evidence" value="ECO:0007669"/>
    <property type="project" value="UniProtKB-SubCell"/>
</dbReference>
<dbReference type="InterPro" id="IPR027417">
    <property type="entry name" value="P-loop_NTPase"/>
</dbReference>
<dbReference type="Proteomes" id="UP000034076">
    <property type="component" value="Unassembled WGS sequence"/>
</dbReference>
<comment type="similarity">
    <text evidence="11">Belongs to the ABC transporter superfamily.</text>
</comment>
<dbReference type="InterPro" id="IPR050107">
    <property type="entry name" value="ABC_carbohydrate_import_ATPase"/>
</dbReference>
<evidence type="ECO:0000313" key="14">
    <source>
        <dbReference type="Proteomes" id="UP000034076"/>
    </source>
</evidence>
<dbReference type="SMART" id="SM00382">
    <property type="entry name" value="AAA"/>
    <property type="match status" value="2"/>
</dbReference>
<dbReference type="GO" id="GO:0005524">
    <property type="term" value="F:ATP binding"/>
    <property type="evidence" value="ECO:0007669"/>
    <property type="project" value="UniProtKB-UniRule"/>
</dbReference>
<dbReference type="STRING" id="270498.CHK_1858"/>
<keyword evidence="4 11" id="KW-1003">Cell membrane</keyword>
<organism evidence="13 14">
    <name type="scientific">Christensenella hongkongensis</name>
    <dbReference type="NCBI Taxonomy" id="270498"/>
    <lineage>
        <taxon>Bacteria</taxon>
        <taxon>Bacillati</taxon>
        <taxon>Bacillota</taxon>
        <taxon>Clostridia</taxon>
        <taxon>Christensenellales</taxon>
        <taxon>Christensenellaceae</taxon>
        <taxon>Christensenella</taxon>
    </lineage>
</organism>
<evidence type="ECO:0000313" key="13">
    <source>
        <dbReference type="EMBL" id="KKI50564.1"/>
    </source>
</evidence>
<dbReference type="RefSeq" id="WP_046443720.1">
    <property type="nucleotide sequence ID" value="NZ_LAYJ01000103.1"/>
</dbReference>
<evidence type="ECO:0000256" key="10">
    <source>
        <dbReference type="ARBA" id="ARBA00023136"/>
    </source>
</evidence>
<evidence type="ECO:0000256" key="5">
    <source>
        <dbReference type="ARBA" id="ARBA00022597"/>
    </source>
</evidence>
<dbReference type="CDD" id="cd03216">
    <property type="entry name" value="ABC_Carb_Monos_I"/>
    <property type="match status" value="1"/>
</dbReference>
<keyword evidence="9 11" id="KW-1278">Translocase</keyword>
<evidence type="ECO:0000256" key="6">
    <source>
        <dbReference type="ARBA" id="ARBA00022737"/>
    </source>
</evidence>
<proteinExistence type="inferred from homology"/>
<evidence type="ECO:0000259" key="12">
    <source>
        <dbReference type="PROSITE" id="PS50893"/>
    </source>
</evidence>
<keyword evidence="8 11" id="KW-0067">ATP-binding</keyword>
<dbReference type="InterPro" id="IPR003593">
    <property type="entry name" value="AAA+_ATPase"/>
</dbReference>
<accession>A0A0M2NDG8</accession>
<dbReference type="PATRIC" id="fig|270498.16.peg.1547"/>
<comment type="subcellular location">
    <subcellularLocation>
        <location evidence="2">Cell inner membrane</location>
    </subcellularLocation>
    <subcellularLocation>
        <location evidence="1 11">Cell membrane</location>
        <topology evidence="1 11">Peripheral membrane protein</topology>
    </subcellularLocation>
</comment>
<dbReference type="PROSITE" id="PS50893">
    <property type="entry name" value="ABC_TRANSPORTER_2"/>
    <property type="match status" value="2"/>
</dbReference>
<dbReference type="GO" id="GO:0043211">
    <property type="term" value="F:ABC-type carbohydrate transporter activity"/>
    <property type="evidence" value="ECO:0007669"/>
    <property type="project" value="UniProtKB-UniRule"/>
</dbReference>
<keyword evidence="6" id="KW-0677">Repeat</keyword>
<evidence type="ECO:0000256" key="7">
    <source>
        <dbReference type="ARBA" id="ARBA00022741"/>
    </source>
</evidence>
<keyword evidence="14" id="KW-1185">Reference proteome</keyword>